<evidence type="ECO:0000313" key="1">
    <source>
        <dbReference type="EMBL" id="GGE23846.1"/>
    </source>
</evidence>
<dbReference type="AlphaFoldDB" id="A0A917ECH7"/>
<keyword evidence="2" id="KW-1185">Reference proteome</keyword>
<organism evidence="1 2">
    <name type="scientific">Primorskyibacter flagellatus</name>
    <dbReference type="NCBI Taxonomy" id="1387277"/>
    <lineage>
        <taxon>Bacteria</taxon>
        <taxon>Pseudomonadati</taxon>
        <taxon>Pseudomonadota</taxon>
        <taxon>Alphaproteobacteria</taxon>
        <taxon>Rhodobacterales</taxon>
        <taxon>Roseobacteraceae</taxon>
        <taxon>Primorskyibacter</taxon>
    </lineage>
</organism>
<proteinExistence type="predicted"/>
<evidence type="ECO:0000313" key="2">
    <source>
        <dbReference type="Proteomes" id="UP000612855"/>
    </source>
</evidence>
<dbReference type="InterPro" id="IPR027417">
    <property type="entry name" value="P-loop_NTPase"/>
</dbReference>
<dbReference type="SUPFAM" id="SSF52540">
    <property type="entry name" value="P-loop containing nucleoside triphosphate hydrolases"/>
    <property type="match status" value="1"/>
</dbReference>
<dbReference type="GO" id="GO:0008146">
    <property type="term" value="F:sulfotransferase activity"/>
    <property type="evidence" value="ECO:0007669"/>
    <property type="project" value="InterPro"/>
</dbReference>
<evidence type="ECO:0008006" key="3">
    <source>
        <dbReference type="Google" id="ProtNLM"/>
    </source>
</evidence>
<gene>
    <name evidence="1" type="ORF">GCM10011360_10520</name>
</gene>
<dbReference type="EMBL" id="BMFJ01000001">
    <property type="protein sequence ID" value="GGE23846.1"/>
    <property type="molecule type" value="Genomic_DNA"/>
</dbReference>
<dbReference type="Pfam" id="PF03567">
    <property type="entry name" value="Sulfotransfer_2"/>
    <property type="match status" value="1"/>
</dbReference>
<dbReference type="Proteomes" id="UP000612855">
    <property type="component" value="Unassembled WGS sequence"/>
</dbReference>
<comment type="caution">
    <text evidence="1">The sequence shown here is derived from an EMBL/GenBank/DDBJ whole genome shotgun (WGS) entry which is preliminary data.</text>
</comment>
<dbReference type="InterPro" id="IPR005331">
    <property type="entry name" value="Sulfotransferase"/>
</dbReference>
<sequence length="212" mass="24159">MPEHRIAYMAVPKAGSSSVKSMLARIDHERWPALETDLRALHQVYPTKRFRPHRWRDTHRPGWFGFTVLRDPLARLMSVYTDRVIQKGDLRDSHRIQSGQSDLPADPDPDHFFANLPGYMAASSSIKHHALPTVLFTGPDLSVYDAVFRTEEISELARHLSRHTGHSVAVGQRNASAWRLGLDDLSAATRDVVRDYLAPDYDLLADHYPRPF</sequence>
<protein>
    <recommendedName>
        <fullName evidence="3">Sulfotransferase family protein</fullName>
    </recommendedName>
</protein>
<dbReference type="GO" id="GO:0016020">
    <property type="term" value="C:membrane"/>
    <property type="evidence" value="ECO:0007669"/>
    <property type="project" value="InterPro"/>
</dbReference>
<accession>A0A917ECH7</accession>
<dbReference type="Gene3D" id="3.40.50.300">
    <property type="entry name" value="P-loop containing nucleotide triphosphate hydrolases"/>
    <property type="match status" value="1"/>
</dbReference>
<name>A0A917ECH7_9RHOB</name>
<reference evidence="2" key="1">
    <citation type="journal article" date="2019" name="Int. J. Syst. Evol. Microbiol.">
        <title>The Global Catalogue of Microorganisms (GCM) 10K type strain sequencing project: providing services to taxonomists for standard genome sequencing and annotation.</title>
        <authorList>
            <consortium name="The Broad Institute Genomics Platform"/>
            <consortium name="The Broad Institute Genome Sequencing Center for Infectious Disease"/>
            <person name="Wu L."/>
            <person name="Ma J."/>
        </authorList>
    </citation>
    <scope>NUCLEOTIDE SEQUENCE [LARGE SCALE GENOMIC DNA]</scope>
    <source>
        <strain evidence="2">CGMCC 1.12664</strain>
    </source>
</reference>